<comment type="similarity">
    <text evidence="1">Belongs to the ABC transporter superfamily.</text>
</comment>
<dbReference type="SMART" id="SM00382">
    <property type="entry name" value="AAA"/>
    <property type="match status" value="1"/>
</dbReference>
<dbReference type="PANTHER" id="PTHR43335">
    <property type="entry name" value="ABC TRANSPORTER, ATP-BINDING PROTEIN"/>
    <property type="match status" value="1"/>
</dbReference>
<dbReference type="InterPro" id="IPR027417">
    <property type="entry name" value="P-loop_NTPase"/>
</dbReference>
<sequence>MIRIDQLTKRYGRTLAVDRLSFTVPPGQVTGFLGANGAGKSTTLRAILGLDRPTSGHALVHDRPYPSYRHPLSVVGAALDASATHDGLRARTHLLALARSNGIAARRVDAVLDEVGLGNVAQRRVRALSLGMKQRLAIGAALLGDPEALLFDEPLNGLDPEGIRWFRALAARLAGEGRAVLISSHLMSEMARTADRVVIIGQGRLLAEEPLAELGPSLEDAYVRLTEGATHV</sequence>
<feature type="domain" description="ABC transporter" evidence="5">
    <location>
        <begin position="2"/>
        <end position="227"/>
    </location>
</feature>
<organism evidence="6 7">
    <name type="scientific">Cryptosporangium japonicum</name>
    <dbReference type="NCBI Taxonomy" id="80872"/>
    <lineage>
        <taxon>Bacteria</taxon>
        <taxon>Bacillati</taxon>
        <taxon>Actinomycetota</taxon>
        <taxon>Actinomycetes</taxon>
        <taxon>Cryptosporangiales</taxon>
        <taxon>Cryptosporangiaceae</taxon>
        <taxon>Cryptosporangium</taxon>
    </lineage>
</organism>
<dbReference type="PROSITE" id="PS50893">
    <property type="entry name" value="ABC_TRANSPORTER_2"/>
    <property type="match status" value="1"/>
</dbReference>
<dbReference type="RefSeq" id="WP_344648141.1">
    <property type="nucleotide sequence ID" value="NZ_BAAAGX010000006.1"/>
</dbReference>
<name>A0ABN0TWL9_9ACTN</name>
<keyword evidence="4" id="KW-0067">ATP-binding</keyword>
<evidence type="ECO:0000256" key="2">
    <source>
        <dbReference type="ARBA" id="ARBA00022448"/>
    </source>
</evidence>
<evidence type="ECO:0000256" key="4">
    <source>
        <dbReference type="ARBA" id="ARBA00022840"/>
    </source>
</evidence>
<dbReference type="SUPFAM" id="SSF52540">
    <property type="entry name" value="P-loop containing nucleoside triphosphate hydrolases"/>
    <property type="match status" value="1"/>
</dbReference>
<dbReference type="InterPro" id="IPR003439">
    <property type="entry name" value="ABC_transporter-like_ATP-bd"/>
</dbReference>
<dbReference type="Gene3D" id="3.40.50.300">
    <property type="entry name" value="P-loop containing nucleotide triphosphate hydrolases"/>
    <property type="match status" value="1"/>
</dbReference>
<evidence type="ECO:0000313" key="7">
    <source>
        <dbReference type="Proteomes" id="UP001500967"/>
    </source>
</evidence>
<reference evidence="6 7" key="1">
    <citation type="journal article" date="2019" name="Int. J. Syst. Evol. Microbiol.">
        <title>The Global Catalogue of Microorganisms (GCM) 10K type strain sequencing project: providing services to taxonomists for standard genome sequencing and annotation.</title>
        <authorList>
            <consortium name="The Broad Institute Genomics Platform"/>
            <consortium name="The Broad Institute Genome Sequencing Center for Infectious Disease"/>
            <person name="Wu L."/>
            <person name="Ma J."/>
        </authorList>
    </citation>
    <scope>NUCLEOTIDE SEQUENCE [LARGE SCALE GENOMIC DNA]</scope>
    <source>
        <strain evidence="6 7">JCM 10425</strain>
    </source>
</reference>
<keyword evidence="7" id="KW-1185">Reference proteome</keyword>
<keyword evidence="2" id="KW-0813">Transport</keyword>
<dbReference type="PROSITE" id="PS00211">
    <property type="entry name" value="ABC_TRANSPORTER_1"/>
    <property type="match status" value="1"/>
</dbReference>
<proteinExistence type="inferred from homology"/>
<evidence type="ECO:0000256" key="1">
    <source>
        <dbReference type="ARBA" id="ARBA00005417"/>
    </source>
</evidence>
<dbReference type="InterPro" id="IPR003593">
    <property type="entry name" value="AAA+_ATPase"/>
</dbReference>
<gene>
    <name evidence="6" type="ORF">GCM10009539_16840</name>
</gene>
<evidence type="ECO:0000259" key="5">
    <source>
        <dbReference type="PROSITE" id="PS50893"/>
    </source>
</evidence>
<dbReference type="Pfam" id="PF00005">
    <property type="entry name" value="ABC_tran"/>
    <property type="match status" value="1"/>
</dbReference>
<evidence type="ECO:0000256" key="3">
    <source>
        <dbReference type="ARBA" id="ARBA00022741"/>
    </source>
</evidence>
<accession>A0ABN0TWL9</accession>
<dbReference type="InterPro" id="IPR017871">
    <property type="entry name" value="ABC_transporter-like_CS"/>
</dbReference>
<keyword evidence="3" id="KW-0547">Nucleotide-binding</keyword>
<protein>
    <recommendedName>
        <fullName evidence="5">ABC transporter domain-containing protein</fullName>
    </recommendedName>
</protein>
<dbReference type="PANTHER" id="PTHR43335:SF4">
    <property type="entry name" value="ABC TRANSPORTER, ATP-BINDING PROTEIN"/>
    <property type="match status" value="1"/>
</dbReference>
<comment type="caution">
    <text evidence="6">The sequence shown here is derived from an EMBL/GenBank/DDBJ whole genome shotgun (WGS) entry which is preliminary data.</text>
</comment>
<dbReference type="Proteomes" id="UP001500967">
    <property type="component" value="Unassembled WGS sequence"/>
</dbReference>
<evidence type="ECO:0000313" key="6">
    <source>
        <dbReference type="EMBL" id="GAA0232055.1"/>
    </source>
</evidence>
<dbReference type="EMBL" id="BAAAGX010000006">
    <property type="protein sequence ID" value="GAA0232055.1"/>
    <property type="molecule type" value="Genomic_DNA"/>
</dbReference>